<dbReference type="AlphaFoldDB" id="A0AAJ5WM13"/>
<gene>
    <name evidence="2" type="ORF">P0Y53_18190</name>
</gene>
<dbReference type="CDD" id="cd01832">
    <property type="entry name" value="SGNH_hydrolase_like_1"/>
    <property type="match status" value="1"/>
</dbReference>
<dbReference type="Pfam" id="PF13472">
    <property type="entry name" value="Lipase_GDSL_2"/>
    <property type="match status" value="1"/>
</dbReference>
<evidence type="ECO:0000313" key="2">
    <source>
        <dbReference type="EMBL" id="WEK34421.1"/>
    </source>
</evidence>
<dbReference type="EMBL" id="CP119311">
    <property type="protein sequence ID" value="WEK34421.1"/>
    <property type="molecule type" value="Genomic_DNA"/>
</dbReference>
<protein>
    <submittedName>
        <fullName evidence="2">SGNH/GDSL hydrolase family protein</fullName>
    </submittedName>
</protein>
<accession>A0AAJ5WM13</accession>
<organism evidence="2 3">
    <name type="scientific">Candidatus Pseudobacter hemicellulosilyticus</name>
    <dbReference type="NCBI Taxonomy" id="3121375"/>
    <lineage>
        <taxon>Bacteria</taxon>
        <taxon>Pseudomonadati</taxon>
        <taxon>Bacteroidota</taxon>
        <taxon>Chitinophagia</taxon>
        <taxon>Chitinophagales</taxon>
        <taxon>Chitinophagaceae</taxon>
        <taxon>Pseudobacter</taxon>
    </lineage>
</organism>
<keyword evidence="2" id="KW-0378">Hydrolase</keyword>
<proteinExistence type="predicted"/>
<dbReference type="Proteomes" id="UP001220610">
    <property type="component" value="Chromosome"/>
</dbReference>
<feature type="domain" description="SGNH hydrolase-type esterase" evidence="1">
    <location>
        <begin position="10"/>
        <end position="187"/>
    </location>
</feature>
<name>A0AAJ5WM13_9BACT</name>
<dbReference type="Gene3D" id="3.40.50.1110">
    <property type="entry name" value="SGNH hydrolase"/>
    <property type="match status" value="1"/>
</dbReference>
<dbReference type="InterPro" id="IPR013830">
    <property type="entry name" value="SGNH_hydro"/>
</dbReference>
<sequence length="202" mass="22994">MHPTTYTYLALGDSYTIGEGVPLAQNFPYQAVQLLRRSGHDFHAPEIIAKTGWTTDELMAAMADTVFNGSYDYVSLLIGVNNQYRGRPVQEYAEQFTQLLERAIALAGGRPDHVFVLSIPDWGITPFAEGREREQIRREIDLFNSTNQSIAEFYTVHYIDITPGTREVAAYPDLLTTDQLHYSGKEYKRWAEKLEHDISNTL</sequence>
<evidence type="ECO:0000313" key="3">
    <source>
        <dbReference type="Proteomes" id="UP001220610"/>
    </source>
</evidence>
<reference evidence="2" key="1">
    <citation type="submission" date="2023-03" db="EMBL/GenBank/DDBJ databases">
        <title>Andean soil-derived lignocellulolytic bacterial consortium as a source of novel taxa and putative plastic-active enzymes.</title>
        <authorList>
            <person name="Diaz-Garcia L."/>
            <person name="Chuvochina M."/>
            <person name="Feuerriegel G."/>
            <person name="Bunk B."/>
            <person name="Sproer C."/>
            <person name="Streit W.R."/>
            <person name="Rodriguez L.M."/>
            <person name="Overmann J."/>
            <person name="Jimenez D.J."/>
        </authorList>
    </citation>
    <scope>NUCLEOTIDE SEQUENCE</scope>
    <source>
        <strain evidence="2">MAG 7</strain>
    </source>
</reference>
<evidence type="ECO:0000259" key="1">
    <source>
        <dbReference type="Pfam" id="PF13472"/>
    </source>
</evidence>
<dbReference type="SUPFAM" id="SSF52266">
    <property type="entry name" value="SGNH hydrolase"/>
    <property type="match status" value="1"/>
</dbReference>
<dbReference type="GO" id="GO:0016788">
    <property type="term" value="F:hydrolase activity, acting on ester bonds"/>
    <property type="evidence" value="ECO:0007669"/>
    <property type="project" value="UniProtKB-ARBA"/>
</dbReference>
<dbReference type="InterPro" id="IPR036514">
    <property type="entry name" value="SGNH_hydro_sf"/>
</dbReference>